<evidence type="ECO:0000256" key="2">
    <source>
        <dbReference type="SAM" id="MobiDB-lite"/>
    </source>
</evidence>
<keyword evidence="3" id="KW-0732">Signal</keyword>
<feature type="compositionally biased region" description="Basic and acidic residues" evidence="2">
    <location>
        <begin position="154"/>
        <end position="163"/>
    </location>
</feature>
<feature type="coiled-coil region" evidence="1">
    <location>
        <begin position="114"/>
        <end position="141"/>
    </location>
</feature>
<organism evidence="4 5">
    <name type="scientific">Myxococcus stipitatus (strain DSM 14675 / JCM 12634 / Mx s8)</name>
    <dbReference type="NCBI Taxonomy" id="1278073"/>
    <lineage>
        <taxon>Bacteria</taxon>
        <taxon>Pseudomonadati</taxon>
        <taxon>Myxococcota</taxon>
        <taxon>Myxococcia</taxon>
        <taxon>Myxococcales</taxon>
        <taxon>Cystobacterineae</taxon>
        <taxon>Myxococcaceae</taxon>
        <taxon>Myxococcus</taxon>
    </lineage>
</organism>
<dbReference type="KEGG" id="msd:MYSTI_05968"/>
<dbReference type="SUPFAM" id="SSF109998">
    <property type="entry name" value="Triger factor/SurA peptide-binding domain-like"/>
    <property type="match status" value="1"/>
</dbReference>
<feature type="chain" id="PRO_5003983730" description="PpiC domain-containing protein" evidence="3">
    <location>
        <begin position="28"/>
        <end position="268"/>
    </location>
</feature>
<evidence type="ECO:0000313" key="5">
    <source>
        <dbReference type="Proteomes" id="UP000011131"/>
    </source>
</evidence>
<dbReference type="PATRIC" id="fig|1278073.3.peg.6049"/>
<dbReference type="AlphaFoldDB" id="L7UE96"/>
<evidence type="ECO:0008006" key="6">
    <source>
        <dbReference type="Google" id="ProtNLM"/>
    </source>
</evidence>
<keyword evidence="1" id="KW-0175">Coiled coil</keyword>
<sequence length="268" mass="30008">MQKGFKGLWAWGVCGLLLLVARNDALAAPPAAVEKPVAVVLKREIPRSALRPRESERQARRATLSPEDYALWESNSEMQALQELLLGPLLQAYIERKGLVPAKQDIEAAVAGLSSGTKALRQQLEAERDRLRAELGRVDLSPEQRRSLQASQESTERALRGQSEDDAALGAAALKELEDEVAREMVLSWMVQRSLHREFGGDIIFQQVGAEAVGAYLPFLEQRQKAGDFKLLDKDVSRRFWAHVRRAPGIRMPQDALETPWWLMTPKP</sequence>
<dbReference type="STRING" id="1278073.MYSTI_05968"/>
<name>L7UE96_MYXSD</name>
<gene>
    <name evidence="4" type="ordered locus">MYSTI_05968</name>
</gene>
<feature type="signal peptide" evidence="3">
    <location>
        <begin position="1"/>
        <end position="27"/>
    </location>
</feature>
<proteinExistence type="predicted"/>
<evidence type="ECO:0000313" key="4">
    <source>
        <dbReference type="EMBL" id="AGC47241.1"/>
    </source>
</evidence>
<protein>
    <recommendedName>
        <fullName evidence="6">PpiC domain-containing protein</fullName>
    </recommendedName>
</protein>
<dbReference type="eggNOG" id="ENOG5033K5K">
    <property type="taxonomic scope" value="Bacteria"/>
</dbReference>
<reference evidence="4 5" key="1">
    <citation type="journal article" date="2013" name="Genome Announc.">
        <title>Complete genome sequence of Myxococcus stipitatus strain DSM 14675, a fruiting myxobacterium.</title>
        <authorList>
            <person name="Huntley S."/>
            <person name="Kneip S."/>
            <person name="Treuner-Lange A."/>
            <person name="Sogaard-Andersen L."/>
        </authorList>
    </citation>
    <scope>NUCLEOTIDE SEQUENCE [LARGE SCALE GENOMIC DNA]</scope>
    <source>
        <strain evidence="5">DSM 14675 / JCM 12634 / Mx s8</strain>
    </source>
</reference>
<dbReference type="InterPro" id="IPR027304">
    <property type="entry name" value="Trigger_fact/SurA_dom_sf"/>
</dbReference>
<evidence type="ECO:0000256" key="1">
    <source>
        <dbReference type="SAM" id="Coils"/>
    </source>
</evidence>
<dbReference type="EMBL" id="CP004025">
    <property type="protein sequence ID" value="AGC47241.1"/>
    <property type="molecule type" value="Genomic_DNA"/>
</dbReference>
<keyword evidence="5" id="KW-1185">Reference proteome</keyword>
<dbReference type="RefSeq" id="WP_015351496.1">
    <property type="nucleotide sequence ID" value="NC_020126.1"/>
</dbReference>
<dbReference type="Proteomes" id="UP000011131">
    <property type="component" value="Chromosome"/>
</dbReference>
<accession>L7UE96</accession>
<evidence type="ECO:0000256" key="3">
    <source>
        <dbReference type="SAM" id="SignalP"/>
    </source>
</evidence>
<feature type="region of interest" description="Disordered" evidence="2">
    <location>
        <begin position="142"/>
        <end position="163"/>
    </location>
</feature>
<dbReference type="HOGENOM" id="CLU_1037559_0_0_7"/>